<feature type="compositionally biased region" description="Basic and acidic residues" evidence="2">
    <location>
        <begin position="225"/>
        <end position="234"/>
    </location>
</feature>
<feature type="chain" id="PRO_5002523365" evidence="3">
    <location>
        <begin position="17"/>
        <end position="2600"/>
    </location>
</feature>
<evidence type="ECO:0000256" key="3">
    <source>
        <dbReference type="SAM" id="SignalP"/>
    </source>
</evidence>
<evidence type="ECO:0000256" key="1">
    <source>
        <dbReference type="ARBA" id="ARBA00009005"/>
    </source>
</evidence>
<feature type="compositionally biased region" description="Low complexity" evidence="2">
    <location>
        <begin position="604"/>
        <end position="614"/>
    </location>
</feature>
<feature type="compositionally biased region" description="Polar residues" evidence="2">
    <location>
        <begin position="1117"/>
        <end position="1130"/>
    </location>
</feature>
<reference evidence="4" key="1">
    <citation type="journal article" date="2015" name="PLoS ONE">
        <title>Comprehensive Evaluation of Toxoplasma gondii VEG and Neospora caninum LIV Genomes with Tachyzoite Stage Transcriptome and Proteome Defines Novel Transcript Features.</title>
        <authorList>
            <person name="Ramaprasad A."/>
            <person name="Mourier T."/>
            <person name="Naeem R."/>
            <person name="Malas T.B."/>
            <person name="Moussa E."/>
            <person name="Panigrahi A."/>
            <person name="Vermont S.J."/>
            <person name="Otto T.D."/>
            <person name="Wastling J."/>
            <person name="Pain A."/>
        </authorList>
    </citation>
    <scope>NUCLEOTIDE SEQUENCE</scope>
    <source>
        <strain evidence="4">Liverpool</strain>
    </source>
</reference>
<comment type="similarity">
    <text evidence="1">Belongs to the peptidase C14B family.</text>
</comment>
<feature type="compositionally biased region" description="Basic and acidic residues" evidence="2">
    <location>
        <begin position="521"/>
        <end position="532"/>
    </location>
</feature>
<feature type="compositionally biased region" description="Basic and acidic residues" evidence="2">
    <location>
        <begin position="2244"/>
        <end position="2279"/>
    </location>
</feature>
<gene>
    <name evidence="4" type="ORF">BN1204_018060</name>
</gene>
<name>A0A0F7UC55_NEOCL</name>
<feature type="compositionally biased region" description="Low complexity" evidence="2">
    <location>
        <begin position="983"/>
        <end position="997"/>
    </location>
</feature>
<feature type="region of interest" description="Disordered" evidence="2">
    <location>
        <begin position="1075"/>
        <end position="1130"/>
    </location>
</feature>
<feature type="region of interest" description="Disordered" evidence="2">
    <location>
        <begin position="861"/>
        <end position="915"/>
    </location>
</feature>
<dbReference type="Gene3D" id="3.40.50.12660">
    <property type="match status" value="1"/>
</dbReference>
<feature type="compositionally biased region" description="Basic and acidic residues" evidence="2">
    <location>
        <begin position="139"/>
        <end position="150"/>
    </location>
</feature>
<feature type="compositionally biased region" description="Polar residues" evidence="2">
    <location>
        <begin position="481"/>
        <end position="501"/>
    </location>
</feature>
<feature type="region of interest" description="Disordered" evidence="2">
    <location>
        <begin position="2090"/>
        <end position="2110"/>
    </location>
</feature>
<feature type="compositionally biased region" description="Basic and acidic residues" evidence="2">
    <location>
        <begin position="1399"/>
        <end position="1417"/>
    </location>
</feature>
<feature type="region of interest" description="Disordered" evidence="2">
    <location>
        <begin position="1399"/>
        <end position="1542"/>
    </location>
</feature>
<dbReference type="PANTHER" id="PTHR48104:SF30">
    <property type="entry name" value="METACASPASE-1"/>
    <property type="match status" value="1"/>
</dbReference>
<keyword evidence="3" id="KW-0732">Signal</keyword>
<feature type="compositionally biased region" description="Basic and acidic residues" evidence="2">
    <location>
        <begin position="629"/>
        <end position="640"/>
    </location>
</feature>
<feature type="signal peptide" evidence="3">
    <location>
        <begin position="1"/>
        <end position="16"/>
    </location>
</feature>
<feature type="compositionally biased region" description="Polar residues" evidence="2">
    <location>
        <begin position="2577"/>
        <end position="2588"/>
    </location>
</feature>
<feature type="compositionally biased region" description="Basic and acidic residues" evidence="2">
    <location>
        <begin position="958"/>
        <end position="970"/>
    </location>
</feature>
<feature type="compositionally biased region" description="Basic and acidic residues" evidence="2">
    <location>
        <begin position="2225"/>
        <end position="2237"/>
    </location>
</feature>
<feature type="region of interest" description="Disordered" evidence="2">
    <location>
        <begin position="939"/>
        <end position="1018"/>
    </location>
</feature>
<organism evidence="4">
    <name type="scientific">Neospora caninum (strain Liverpool)</name>
    <dbReference type="NCBI Taxonomy" id="572307"/>
    <lineage>
        <taxon>Eukaryota</taxon>
        <taxon>Sar</taxon>
        <taxon>Alveolata</taxon>
        <taxon>Apicomplexa</taxon>
        <taxon>Conoidasida</taxon>
        <taxon>Coccidia</taxon>
        <taxon>Eucoccidiorida</taxon>
        <taxon>Eimeriorina</taxon>
        <taxon>Sarcocystidae</taxon>
        <taxon>Neospora</taxon>
    </lineage>
</organism>
<feature type="compositionally biased region" description="Basic and acidic residues" evidence="2">
    <location>
        <begin position="1237"/>
        <end position="1259"/>
    </location>
</feature>
<feature type="compositionally biased region" description="Basic and acidic residues" evidence="2">
    <location>
        <begin position="2138"/>
        <end position="2156"/>
    </location>
</feature>
<feature type="compositionally biased region" description="Polar residues" evidence="2">
    <location>
        <begin position="206"/>
        <end position="220"/>
    </location>
</feature>
<keyword evidence="4" id="KW-0645">Protease</keyword>
<accession>A0A0F7UC55</accession>
<dbReference type="GO" id="GO:0005737">
    <property type="term" value="C:cytoplasm"/>
    <property type="evidence" value="ECO:0007669"/>
    <property type="project" value="TreeGrafter"/>
</dbReference>
<keyword evidence="4" id="KW-0378">Hydrolase</keyword>
<feature type="region of interest" description="Disordered" evidence="2">
    <location>
        <begin position="2295"/>
        <end position="2344"/>
    </location>
</feature>
<feature type="compositionally biased region" description="Low complexity" evidence="2">
    <location>
        <begin position="319"/>
        <end position="335"/>
    </location>
</feature>
<protein>
    <submittedName>
        <fullName evidence="4">ICE family protease (Caspase) p20 domain-containing protein</fullName>
    </submittedName>
</protein>
<feature type="region of interest" description="Disordered" evidence="2">
    <location>
        <begin position="2574"/>
        <end position="2600"/>
    </location>
</feature>
<feature type="compositionally biased region" description="Basic and acidic residues" evidence="2">
    <location>
        <begin position="1509"/>
        <end position="1542"/>
    </location>
</feature>
<evidence type="ECO:0000256" key="2">
    <source>
        <dbReference type="SAM" id="MobiDB-lite"/>
    </source>
</evidence>
<feature type="compositionally biased region" description="Gly residues" evidence="2">
    <location>
        <begin position="2589"/>
        <end position="2600"/>
    </location>
</feature>
<proteinExistence type="inferred from homology"/>
<feature type="compositionally biased region" description="Polar residues" evidence="2">
    <location>
        <begin position="973"/>
        <end position="982"/>
    </location>
</feature>
<dbReference type="InterPro" id="IPR050452">
    <property type="entry name" value="Metacaspase"/>
</dbReference>
<evidence type="ECO:0000313" key="4">
    <source>
        <dbReference type="EMBL" id="CEL65977.1"/>
    </source>
</evidence>
<feature type="compositionally biased region" description="Basic and acidic residues" evidence="2">
    <location>
        <begin position="434"/>
        <end position="462"/>
    </location>
</feature>
<feature type="region of interest" description="Disordered" evidence="2">
    <location>
        <begin position="122"/>
        <end position="261"/>
    </location>
</feature>
<feature type="compositionally biased region" description="Basic and acidic residues" evidence="2">
    <location>
        <begin position="2165"/>
        <end position="2196"/>
    </location>
</feature>
<feature type="compositionally biased region" description="Basic and acidic residues" evidence="2">
    <location>
        <begin position="705"/>
        <end position="719"/>
    </location>
</feature>
<feature type="compositionally biased region" description="Polar residues" evidence="2">
    <location>
        <begin position="884"/>
        <end position="894"/>
    </location>
</feature>
<feature type="region of interest" description="Disordered" evidence="2">
    <location>
        <begin position="2134"/>
        <end position="2203"/>
    </location>
</feature>
<sequence>MLARLAALFLGDEAAAGVCTPEHERKLGAVSPAPSWVTSRGFASVGTPAVAQVSAHTDLRPTYTSASPRQITPTSPLQPDTATAAFPQIVRVKDPETASSPRIAAFNANSAAGRAACPLSRSRAAPAVQTPPLASPQEPTHEQKAMDLERASNASPPYGCSMRGNVHTRAPSLASRHGTVPEINAGLENRPGVPPSPRPLGGSAGRTPTSTRQSQPSVRTTLRPLPKDGSERGGKPMRSPGGRAPVPSRQLAWPWPEAPPPAPVEQMCQKCAAASTHRGQTAFPLASPALSFPSVSPAPAESRLFPGFRTAPPLPVSSPSPSGSLSASSASCSLPRATLTRLTAPKKPSDFTSERAVPVPHEREKKPSSERPGDGNSAPGSSPALQFPGSHPPCVEKRTPFSSEQGQSFDLSCANAAAEANSETHPDPGLVQTRWRETAREGAFGEKKRETETEARKPEGRGTHRSSPSATPPRSPASGCTYGSTCASSSTVLVPVNGSQQRRPREDVDSCLASLPSANLTHEEEGGLRHSSGEPCSNQKRREDETPPRREQRDVSSQDQKDRRASSQAKGTLRRDKQSSRSLANTREPGAPVEKGPEEDKGESLGLSGSLISGRTKGDGVSYAQIVPRAKEGKERKEATMSEDLTLPCRPDLGDEATEKIEDSPAFLVSCAGEPSGRATAKRSAEIPDAGGHIPAAGRGMQTGEKTRRAEPSKERQGTIERPGVWPTKGRNGPRRQSTEAQKGKGQEQEGDGAAETQRRKDASCAELTLVPGQGVEASRSLSRSPSTGDEPAPPCGKQGAGQQHNMSVCHLASLYEQVSTATHPSAFAPFLGRFDGLEETPRSLIDRRGTRCRRGAVREKGGNAFSSPVSSPWPACGGHAPSTRRSFTPTTAEQWDEGEAGQESRFTDDPSRRDQEVLFRDETGSVHLLRLLPASAASGEDVLPPTDRHSGASRLSTDQERSSIPEGRESGQCLTSSGTRHSASSFSRFLSSTPASDRQARDEGNGGSVAADAKRNVHKNVGCERPLSSASPGVGGHADSKCIDAANAVDRAFAETMRERKGDVCGGVHAIEEKPEQCEPGNPKGDGEGERSPLSGQGCGARDTRLNRNGTKDRQSCGTPNESELSGWNEENASNLPHLLSPSIFHQRFASSSLSRSDPSSGSASLAAYAGFREVTGVYPLVSNTAAKSLGCLDRSQNAVPPHTGTKQSQDDADCAPLQGLLGTANCEAVETAATEEQREEKEGRQRKTDDLSAKGEVPESGVAHFRIASSSSEVERPDVDISVLASVDPYRRCLGVRKRADPADFFFAKDAAASSAYPPGMATTPTRTTAPASLFSSGLVFALGVSPPLPTEKREKTSDLLSCLRSSSMPLEPETVGEQDCLFFPFPAALKAPDLRAQETADRLERREKSERIPPRGEVQSFAAAFASIEAQAKNEREGGDARDDRGDDGERERRVWLSSRSAPFPLSAQGEQGEASGRRTRVDFSSLHHRKQTPPAASEVLFSSAMKDDTGSTWEEPGRKRETAQARESSGKRWRSRDEDRPPMKRALCVGCNYLGKFCQLDGAAADCLSVANVLRYDLGFDSVRCLYTDKTLTGPTQAEETLHSPTKANILRHLVSLVEDACAGDVILFFFSGCGAMMSPAHPYFSDISDSALLPDDFESPGVPLRLIFGSELKAVVDSVAPGVQFCLIFDCCHAQRFLPALSGCGFTAKKREIPSHSLKGPSLFNCSSGAGVLALQKPKRDGYLFAWPPSALPPCGSAVPPLPSSLSSLSSFLPRATPGRSATDSHRAFRVKSAGFLSPALSHSAHEILARGERLESGGLPGRQATESRALFPISASLPENPAGSASIFVLVPDDATPAAEVLLQGSHNPTGWFTHRLLSAMKNLRRGASYFDVADAAAVAPMPLHASLFSPLVMERANGGSVGRGTAKGFGSEREGLSFLFTGEERFQLLFTPHTPPQSLCFLSHECADPAFFSASSARQPYVIPAARPSDLVLSRNGSRDADSRASSSQAFLSFPSPAARETSAFFALALLTPSLESSDRLHAASAPGASSVSLRAPSRLRRLSTVSAWTRLLPPCRALSRRMEDAEDAKPQLASNRSDAVSAGARLMRDEKAREIWRRAVAHALKATEAPADREGRSERQQTHRHEGRICGIASSEGNEREGEKGSEDRNSEAEKNWEEGRERERPQETPEAPSSRFCLEKCRHKLHDHVLLFAGEPDVKEQGESEREGACSSVRKAPERSGARAGIERPAERIHEGAAAEERQKRGVREEERDIWCETGVRSLHASEKAKAVMNETASSRESCGGRSPSSHHALSFSPPVSVSSSPPFSSPSCCAVSSLASLPTSSVSASSSVSPFLSSVRSSRSSSVVSSACPSSLASVSSGSRLWPFSLDSSLSAGRRLVPSSPAAPFLFSADPFRSSCPVFPSAVPSSLPVYPLHEEMLERRKTDPVRQSRLLRSVPECVPYPFRSEDASRSTSQLAQFGPSSSQGFPASSCLFSSSSSLPTFPSPFASSPFPGPSSGSSLSCCSFTPFSSSAAASGLVKSAITEDNFPAFLDEVRAREIADAAKTTQTSQDSDAGNGTGDELGNRGS</sequence>
<feature type="compositionally biased region" description="Basic and acidic residues" evidence="2">
    <location>
        <begin position="906"/>
        <end position="915"/>
    </location>
</feature>
<feature type="compositionally biased region" description="Low complexity" evidence="2">
    <location>
        <begin position="412"/>
        <end position="423"/>
    </location>
</feature>
<feature type="compositionally biased region" description="Basic and acidic residues" evidence="2">
    <location>
        <begin position="540"/>
        <end position="565"/>
    </location>
</feature>
<feature type="compositionally biased region" description="Basic and acidic residues" evidence="2">
    <location>
        <begin position="360"/>
        <end position="373"/>
    </location>
</feature>
<feature type="compositionally biased region" description="Basic and acidic residues" evidence="2">
    <location>
        <begin position="1435"/>
        <end position="1458"/>
    </location>
</feature>
<dbReference type="GO" id="GO:0006508">
    <property type="term" value="P:proteolysis"/>
    <property type="evidence" value="ECO:0007669"/>
    <property type="project" value="UniProtKB-KW"/>
</dbReference>
<dbReference type="GO" id="GO:0004197">
    <property type="term" value="F:cysteine-type endopeptidase activity"/>
    <property type="evidence" value="ECO:0007669"/>
    <property type="project" value="TreeGrafter"/>
</dbReference>
<feature type="region of interest" description="Disordered" evidence="2">
    <location>
        <begin position="1234"/>
        <end position="1261"/>
    </location>
</feature>
<dbReference type="PANTHER" id="PTHR48104">
    <property type="entry name" value="METACASPASE-4"/>
    <property type="match status" value="1"/>
</dbReference>
<feature type="compositionally biased region" description="Basic and acidic residues" evidence="2">
    <location>
        <begin position="1103"/>
        <end position="1116"/>
    </location>
</feature>
<feature type="region of interest" description="Disordered" evidence="2">
    <location>
        <begin position="289"/>
        <end position="803"/>
    </location>
</feature>
<feature type="compositionally biased region" description="Low complexity" evidence="2">
    <location>
        <begin position="1422"/>
        <end position="1434"/>
    </location>
</feature>
<feature type="compositionally biased region" description="Low complexity" evidence="2">
    <location>
        <begin position="2322"/>
        <end position="2344"/>
    </location>
</feature>
<feature type="region of interest" description="Disordered" evidence="2">
    <location>
        <begin position="2225"/>
        <end position="2279"/>
    </location>
</feature>
<feature type="compositionally biased region" description="Polar residues" evidence="2">
    <location>
        <begin position="2304"/>
        <end position="2321"/>
    </location>
</feature>
<feature type="compositionally biased region" description="Polar residues" evidence="2">
    <location>
        <begin position="400"/>
        <end position="410"/>
    </location>
</feature>
<dbReference type="EMBL" id="LN714480">
    <property type="protein sequence ID" value="CEL65977.1"/>
    <property type="molecule type" value="Genomic_DNA"/>
</dbReference>